<comment type="caution">
    <text evidence="2">The sequence shown here is derived from an EMBL/GenBank/DDBJ whole genome shotgun (WGS) entry which is preliminary data.</text>
</comment>
<dbReference type="RefSeq" id="WP_148103615.1">
    <property type="nucleotide sequence ID" value="NZ_RWIS01000001.1"/>
</dbReference>
<evidence type="ECO:0008006" key="4">
    <source>
        <dbReference type="Google" id="ProtNLM"/>
    </source>
</evidence>
<organism evidence="2 3">
    <name type="scientific">Hymenobacter metallilatus</name>
    <dbReference type="NCBI Taxonomy" id="2493666"/>
    <lineage>
        <taxon>Bacteria</taxon>
        <taxon>Pseudomonadati</taxon>
        <taxon>Bacteroidota</taxon>
        <taxon>Cytophagia</taxon>
        <taxon>Cytophagales</taxon>
        <taxon>Hymenobacteraceae</taxon>
        <taxon>Hymenobacter</taxon>
    </lineage>
</organism>
<reference evidence="2 3" key="1">
    <citation type="submission" date="2018-12" db="EMBL/GenBank/DDBJ databases">
        <authorList>
            <person name="Feng G."/>
            <person name="Zhu H."/>
        </authorList>
    </citation>
    <scope>NUCLEOTIDE SEQUENCE [LARGE SCALE GENOMIC DNA]</scope>
    <source>
        <strain evidence="2 3">9PBR-2</strain>
    </source>
</reference>
<dbReference type="Proteomes" id="UP000280066">
    <property type="component" value="Unassembled WGS sequence"/>
</dbReference>
<keyword evidence="3" id="KW-1185">Reference proteome</keyword>
<keyword evidence="1" id="KW-0732">Signal</keyword>
<evidence type="ECO:0000313" key="2">
    <source>
        <dbReference type="EMBL" id="RSK37369.1"/>
    </source>
</evidence>
<name>A0A3R9N2E9_9BACT</name>
<dbReference type="OrthoDB" id="9829919at2"/>
<proteinExistence type="predicted"/>
<dbReference type="AlphaFoldDB" id="A0A3R9N2E9"/>
<feature type="signal peptide" evidence="1">
    <location>
        <begin position="1"/>
        <end position="23"/>
    </location>
</feature>
<feature type="chain" id="PRO_5018728405" description="Lipocalin-like domain-containing protein" evidence="1">
    <location>
        <begin position="24"/>
        <end position="145"/>
    </location>
</feature>
<dbReference type="EMBL" id="RWIS01000001">
    <property type="protein sequence ID" value="RSK37369.1"/>
    <property type="molecule type" value="Genomic_DNA"/>
</dbReference>
<accession>A0A3R9N2E9</accession>
<protein>
    <recommendedName>
        <fullName evidence="4">Lipocalin-like domain-containing protein</fullName>
    </recommendedName>
</protein>
<sequence length="145" mass="15952">MIKRVISSVLTTLLCVVSNFSQSKSTFGVIGTWQVTLISTENYCSGPSGIQEFPTGEPENQIWTISQNQDGYTLSTPSMIDLTGNFKDNQYYFNRFSSGTDTEPARQIVFIIDKNGKLTGKVNLAPSAKTGVCIIRYSFTAKEAV</sequence>
<evidence type="ECO:0000256" key="1">
    <source>
        <dbReference type="SAM" id="SignalP"/>
    </source>
</evidence>
<gene>
    <name evidence="2" type="ORF">EI290_01580</name>
</gene>
<evidence type="ECO:0000313" key="3">
    <source>
        <dbReference type="Proteomes" id="UP000280066"/>
    </source>
</evidence>